<organism evidence="2 3">
    <name type="scientific">Aminobacter niigataensis</name>
    <dbReference type="NCBI Taxonomy" id="83265"/>
    <lineage>
        <taxon>Bacteria</taxon>
        <taxon>Pseudomonadati</taxon>
        <taxon>Pseudomonadota</taxon>
        <taxon>Alphaproteobacteria</taxon>
        <taxon>Hyphomicrobiales</taxon>
        <taxon>Phyllobacteriaceae</taxon>
        <taxon>Aminobacter</taxon>
    </lineage>
</organism>
<sequence length="511" mass="58057">MSTQTYLIDTNVIIYLEDNRTVEPAFSALTNLAAKHKVDIFVHEAARDDIGRDSNLERRRISLSKLSKFQKLSKVRGITPTDLEAAFGRLARPNDVVDATLLHALLIGAADFLVTQDRGLHDRARRHSAEIGRRVLYVADAVQLLRTTFEPVEAPVRFVEEVQAHSIPLADTIFDSLREDYDGFDSWWRDKCVKHRRPCWIVEDDGIAGLLVRKDETSADTDATQKLNKILKICTFKVRPEKRGVKIGELLLKKAFWFAQRNKYDLIYITTYEGQTSLIDLLEYFGFKHTHTKPDTERIYEKRFSSSSSGSSEVASAFEWHRLNYPRFILTPDTTAFGIPIKESYHDVLYPDLRQQPQLDLFDRQGRGNGPRRPGNTIRKVYLCRAPSNLGRPGSLLFFYKGKSQSPPSQAMSALGILEDVKLAYSTRDLLQMTGGRSVYSEQDLENWQASSSSPVKVINYTLAAYIEPIIDLKQLKSMQIIGGHPPQSIYQISSEKLGILLERIDLGFTP</sequence>
<proteinExistence type="predicted"/>
<evidence type="ECO:0000313" key="2">
    <source>
        <dbReference type="EMBL" id="MBB4651225.1"/>
    </source>
</evidence>
<accession>A0ABR6L5F1</accession>
<keyword evidence="3" id="KW-1185">Reference proteome</keyword>
<reference evidence="2 3" key="1">
    <citation type="submission" date="2020-08" db="EMBL/GenBank/DDBJ databases">
        <title>Genomic Encyclopedia of Type Strains, Phase IV (KMG-IV): sequencing the most valuable type-strain genomes for metagenomic binning, comparative biology and taxonomic classification.</title>
        <authorList>
            <person name="Goeker M."/>
        </authorList>
    </citation>
    <scope>NUCLEOTIDE SEQUENCE [LARGE SCALE GENOMIC DNA]</scope>
    <source>
        <strain evidence="2 3">DSM 7050</strain>
    </source>
</reference>
<dbReference type="SUPFAM" id="SSF88723">
    <property type="entry name" value="PIN domain-like"/>
    <property type="match status" value="1"/>
</dbReference>
<dbReference type="Proteomes" id="UP000539538">
    <property type="component" value="Unassembled WGS sequence"/>
</dbReference>
<feature type="domain" description="N-acetyltransferase" evidence="1">
    <location>
        <begin position="160"/>
        <end position="305"/>
    </location>
</feature>
<dbReference type="RefSeq" id="WP_108605816.1">
    <property type="nucleotide sequence ID" value="NZ_BAAAVZ010000015.1"/>
</dbReference>
<evidence type="ECO:0000259" key="1">
    <source>
        <dbReference type="PROSITE" id="PS51186"/>
    </source>
</evidence>
<dbReference type="SUPFAM" id="SSF55729">
    <property type="entry name" value="Acyl-CoA N-acyltransferases (Nat)"/>
    <property type="match status" value="1"/>
</dbReference>
<protein>
    <submittedName>
        <fullName evidence="2">GNAT superfamily N-acetyltransferase/rRNA-processing protein FCF1</fullName>
    </submittedName>
</protein>
<comment type="caution">
    <text evidence="2">The sequence shown here is derived from an EMBL/GenBank/DDBJ whole genome shotgun (WGS) entry which is preliminary data.</text>
</comment>
<dbReference type="InterPro" id="IPR000182">
    <property type="entry name" value="GNAT_dom"/>
</dbReference>
<dbReference type="InterPro" id="IPR029060">
    <property type="entry name" value="PIN-like_dom_sf"/>
</dbReference>
<dbReference type="PROSITE" id="PS51186">
    <property type="entry name" value="GNAT"/>
    <property type="match status" value="1"/>
</dbReference>
<evidence type="ECO:0000313" key="3">
    <source>
        <dbReference type="Proteomes" id="UP000539538"/>
    </source>
</evidence>
<dbReference type="EMBL" id="JACHOT010000003">
    <property type="protein sequence ID" value="MBB4651225.1"/>
    <property type="molecule type" value="Genomic_DNA"/>
</dbReference>
<name>A0ABR6L5F1_9HYPH</name>
<dbReference type="InterPro" id="IPR016181">
    <property type="entry name" value="Acyl_CoA_acyltransferase"/>
</dbReference>
<dbReference type="Gene3D" id="3.40.630.30">
    <property type="match status" value="1"/>
</dbReference>
<gene>
    <name evidence="2" type="ORF">GGQ99_002988</name>
</gene>